<dbReference type="CDD" id="cd13897">
    <property type="entry name" value="CuRO_3_LCC_plant"/>
    <property type="match status" value="1"/>
</dbReference>
<dbReference type="PROSITE" id="PS00080">
    <property type="entry name" value="MULTICOPPER_OXIDASE2"/>
    <property type="match status" value="1"/>
</dbReference>
<comment type="cofactor">
    <cofactor evidence="13">
        <name>Cu cation</name>
        <dbReference type="ChEBI" id="CHEBI:23378"/>
    </cofactor>
    <text evidence="13">Binds 4 Cu cations per monomer.</text>
</comment>
<keyword evidence="5 13" id="KW-0052">Apoplast</keyword>
<evidence type="ECO:0000259" key="16">
    <source>
        <dbReference type="Pfam" id="PF07732"/>
    </source>
</evidence>
<protein>
    <recommendedName>
        <fullName evidence="4 13">Laccase</fullName>
        <ecNumber evidence="4 13">1.10.3.2</ecNumber>
    </recommendedName>
    <alternativeName>
        <fullName evidence="13">Benzenediol:oxygen oxidoreductase</fullName>
    </alternativeName>
    <alternativeName>
        <fullName evidence="13">Diphenol oxidase</fullName>
    </alternativeName>
    <alternativeName>
        <fullName evidence="13">Urishiol oxidase</fullName>
    </alternativeName>
</protein>
<keyword evidence="17" id="KW-1185">Reference proteome</keyword>
<dbReference type="GeneID" id="113712631"/>
<evidence type="ECO:0000256" key="6">
    <source>
        <dbReference type="ARBA" id="ARBA00022525"/>
    </source>
</evidence>
<dbReference type="RefSeq" id="XP_071924155.1">
    <property type="nucleotide sequence ID" value="XM_072068054.1"/>
</dbReference>
<evidence type="ECO:0000256" key="3">
    <source>
        <dbReference type="ARBA" id="ARBA00010609"/>
    </source>
</evidence>
<evidence type="ECO:0000256" key="5">
    <source>
        <dbReference type="ARBA" id="ARBA00022523"/>
    </source>
</evidence>
<dbReference type="Pfam" id="PF00394">
    <property type="entry name" value="Cu-oxidase"/>
    <property type="match status" value="1"/>
</dbReference>
<evidence type="ECO:0000256" key="12">
    <source>
        <dbReference type="ARBA" id="ARBA00023185"/>
    </source>
</evidence>
<dbReference type="NCBIfam" id="TIGR03389">
    <property type="entry name" value="laccase"/>
    <property type="match status" value="1"/>
</dbReference>
<evidence type="ECO:0000256" key="9">
    <source>
        <dbReference type="ARBA" id="ARBA00023002"/>
    </source>
</evidence>
<name>A0ABM4VXA6_COFAR</name>
<keyword evidence="12 13" id="KW-0439">Lignin degradation</keyword>
<dbReference type="InterPro" id="IPR033138">
    <property type="entry name" value="Cu_oxidase_CS"/>
</dbReference>
<dbReference type="CDD" id="cd13849">
    <property type="entry name" value="CuRO_1_LCC_plant"/>
    <property type="match status" value="1"/>
</dbReference>
<comment type="catalytic activity">
    <reaction evidence="1 13">
        <text>4 hydroquinone + O2 = 4 benzosemiquinone + 2 H2O</text>
        <dbReference type="Rhea" id="RHEA:11276"/>
        <dbReference type="ChEBI" id="CHEBI:15377"/>
        <dbReference type="ChEBI" id="CHEBI:15379"/>
        <dbReference type="ChEBI" id="CHEBI:17594"/>
        <dbReference type="ChEBI" id="CHEBI:17977"/>
        <dbReference type="EC" id="1.10.3.2"/>
    </reaction>
</comment>
<feature type="domain" description="Plastocyanin-like" evidence="14">
    <location>
        <begin position="165"/>
        <end position="316"/>
    </location>
</feature>
<feature type="domain" description="Plastocyanin-like" evidence="15">
    <location>
        <begin position="424"/>
        <end position="558"/>
    </location>
</feature>
<dbReference type="EC" id="1.10.3.2" evidence="4 13"/>
<dbReference type="PANTHER" id="PTHR11709:SF520">
    <property type="entry name" value="LACCASE"/>
    <property type="match status" value="1"/>
</dbReference>
<dbReference type="InterPro" id="IPR002355">
    <property type="entry name" value="Cu_oxidase_Cu_BS"/>
</dbReference>
<accession>A0ABM4VXA6</accession>
<dbReference type="PROSITE" id="PS00079">
    <property type="entry name" value="MULTICOPPER_OXIDASE1"/>
    <property type="match status" value="1"/>
</dbReference>
<evidence type="ECO:0000259" key="15">
    <source>
        <dbReference type="Pfam" id="PF07731"/>
    </source>
</evidence>
<keyword evidence="6 13" id="KW-0964">Secreted</keyword>
<organism evidence="17 18">
    <name type="scientific">Coffea arabica</name>
    <name type="common">Arabian coffee</name>
    <dbReference type="NCBI Taxonomy" id="13443"/>
    <lineage>
        <taxon>Eukaryota</taxon>
        <taxon>Viridiplantae</taxon>
        <taxon>Streptophyta</taxon>
        <taxon>Embryophyta</taxon>
        <taxon>Tracheophyta</taxon>
        <taxon>Spermatophyta</taxon>
        <taxon>Magnoliopsida</taxon>
        <taxon>eudicotyledons</taxon>
        <taxon>Gunneridae</taxon>
        <taxon>Pentapetalae</taxon>
        <taxon>asterids</taxon>
        <taxon>lamiids</taxon>
        <taxon>Gentianales</taxon>
        <taxon>Rubiaceae</taxon>
        <taxon>Ixoroideae</taxon>
        <taxon>Gardenieae complex</taxon>
        <taxon>Bertiereae - Coffeeae clade</taxon>
        <taxon>Coffeeae</taxon>
        <taxon>Coffea</taxon>
    </lineage>
</organism>
<reference evidence="18" key="1">
    <citation type="submission" date="2025-08" db="UniProtKB">
        <authorList>
            <consortium name="RefSeq"/>
        </authorList>
    </citation>
    <scope>IDENTIFICATION</scope>
    <source>
        <tissue evidence="18">Leaves</tissue>
    </source>
</reference>
<proteinExistence type="inferred from homology"/>
<evidence type="ECO:0000256" key="4">
    <source>
        <dbReference type="ARBA" id="ARBA00012297"/>
    </source>
</evidence>
<dbReference type="InterPro" id="IPR034289">
    <property type="entry name" value="CuRO_3_LCC"/>
</dbReference>
<dbReference type="Proteomes" id="UP001652660">
    <property type="component" value="Chromosome 10e"/>
</dbReference>
<evidence type="ECO:0000256" key="13">
    <source>
        <dbReference type="RuleBase" id="RU361119"/>
    </source>
</evidence>
<dbReference type="InterPro" id="IPR017761">
    <property type="entry name" value="Laccase"/>
</dbReference>
<dbReference type="InterPro" id="IPR011707">
    <property type="entry name" value="Cu-oxidase-like_N"/>
</dbReference>
<comment type="function">
    <text evidence="13">Lignin degradation and detoxification of lignin-derived products.</text>
</comment>
<keyword evidence="10 13" id="KW-0186">Copper</keyword>
<dbReference type="InterPro" id="IPR001117">
    <property type="entry name" value="Cu-oxidase_2nd"/>
</dbReference>
<dbReference type="InterPro" id="IPR011706">
    <property type="entry name" value="Cu-oxidase_C"/>
</dbReference>
<dbReference type="InterPro" id="IPR034288">
    <property type="entry name" value="CuRO_1_LCC"/>
</dbReference>
<evidence type="ECO:0000256" key="8">
    <source>
        <dbReference type="ARBA" id="ARBA00022737"/>
    </source>
</evidence>
<evidence type="ECO:0000256" key="7">
    <source>
        <dbReference type="ARBA" id="ARBA00022723"/>
    </source>
</evidence>
<dbReference type="CDD" id="cd13875">
    <property type="entry name" value="CuRO_2_LCC_plant"/>
    <property type="match status" value="1"/>
</dbReference>
<dbReference type="InterPro" id="IPR034285">
    <property type="entry name" value="CuRO_2_LCC"/>
</dbReference>
<dbReference type="InterPro" id="IPR045087">
    <property type="entry name" value="Cu-oxidase_fam"/>
</dbReference>
<keyword evidence="9 13" id="KW-0560">Oxidoreductase</keyword>
<comment type="subcellular location">
    <subcellularLocation>
        <location evidence="2 13">Secreted</location>
        <location evidence="2 13">Extracellular space</location>
        <location evidence="2 13">Apoplast</location>
    </subcellularLocation>
</comment>
<dbReference type="Pfam" id="PF07731">
    <property type="entry name" value="Cu-oxidase_2"/>
    <property type="match status" value="1"/>
</dbReference>
<dbReference type="InterPro" id="IPR008972">
    <property type="entry name" value="Cupredoxin"/>
</dbReference>
<evidence type="ECO:0000256" key="2">
    <source>
        <dbReference type="ARBA" id="ARBA00004271"/>
    </source>
</evidence>
<evidence type="ECO:0000259" key="14">
    <source>
        <dbReference type="Pfam" id="PF00394"/>
    </source>
</evidence>
<evidence type="ECO:0000313" key="18">
    <source>
        <dbReference type="RefSeq" id="XP_071924155.1"/>
    </source>
</evidence>
<evidence type="ECO:0000313" key="17">
    <source>
        <dbReference type="Proteomes" id="UP001652660"/>
    </source>
</evidence>
<keyword evidence="7 13" id="KW-0479">Metal-binding</keyword>
<dbReference type="Pfam" id="PF07732">
    <property type="entry name" value="Cu-oxidase_3"/>
    <property type="match status" value="1"/>
</dbReference>
<keyword evidence="8 13" id="KW-0677">Repeat</keyword>
<keyword evidence="11" id="KW-0325">Glycoprotein</keyword>
<evidence type="ECO:0000256" key="11">
    <source>
        <dbReference type="ARBA" id="ARBA00023180"/>
    </source>
</evidence>
<evidence type="ECO:0000256" key="1">
    <source>
        <dbReference type="ARBA" id="ARBA00000349"/>
    </source>
</evidence>
<dbReference type="Gene3D" id="2.60.40.420">
    <property type="entry name" value="Cupredoxins - blue copper proteins"/>
    <property type="match status" value="3"/>
</dbReference>
<dbReference type="PANTHER" id="PTHR11709">
    <property type="entry name" value="MULTI-COPPER OXIDASE"/>
    <property type="match status" value="1"/>
</dbReference>
<dbReference type="SUPFAM" id="SSF49503">
    <property type="entry name" value="Cupredoxins"/>
    <property type="match status" value="3"/>
</dbReference>
<evidence type="ECO:0000256" key="10">
    <source>
        <dbReference type="ARBA" id="ARBA00023008"/>
    </source>
</evidence>
<sequence>MHIKQKRKIEESKFCLQKRPATEGTNILICDKGGRKSSVKEARYRRLCSSKEILTVNRKFPGPTLYAHRGDTVIVDVINKGSYNITLHWHGVKQPRNPWSDGPEYITQCPIRPGNRFRQKIIFSDEEGTLWWHAHNDFLRSTVHGAIIVYPRRGLPYPFPKPYAEVPIILGEWWKEEAMVVFEDFVRGGGQPKVSDAYTINGRPGDFYPCSKRGKFKLKVTYGKSYLLRIINAALDEILFFGIAKHKLTVVGTDASYTKPLTRDFITISPGQTLDCLLFADQKPDHYYMAARPYVSGINVTFSKTTTTGMVKYRGAGLHGRFSSSPPLIPYLPCFNDTSAAVNFSGSLKSLASKDYPVDVPLTVKKRFMSTVSVNTFPCPNKTCDGPNGTRLAASINNITFVTPSFDVLEAYYYGIRGVFGKNFPDRPPFVFNYTADYLPLELQRSKRGTEVKTIKYNSSVEIILQGTKLVAGIDHPMHLHGYSYYVVGWGLGNFNESKDPMNYNLVDPPRRNTIAVPKNGWTTIRFRADNPGVWLLHCHLERHIIWGMSTVLIVRDGKKPEERILPPPQDMPAC</sequence>
<comment type="similarity">
    <text evidence="3 13">Belongs to the multicopper oxidase family.</text>
</comment>
<feature type="domain" description="Plastocyanin-like" evidence="16">
    <location>
        <begin position="39"/>
        <end position="152"/>
    </location>
</feature>
<gene>
    <name evidence="18" type="primary">LOC113712631</name>
</gene>